<dbReference type="InterPro" id="IPR029060">
    <property type="entry name" value="PIN-like_dom_sf"/>
</dbReference>
<evidence type="ECO:0000313" key="4">
    <source>
        <dbReference type="Proteomes" id="UP001243009"/>
    </source>
</evidence>
<organism evidence="3 4">
    <name type="scientific">Paracraurococcus lichenis</name>
    <dbReference type="NCBI Taxonomy" id="3064888"/>
    <lineage>
        <taxon>Bacteria</taxon>
        <taxon>Pseudomonadati</taxon>
        <taxon>Pseudomonadota</taxon>
        <taxon>Alphaproteobacteria</taxon>
        <taxon>Acetobacterales</taxon>
        <taxon>Roseomonadaceae</taxon>
        <taxon>Paracraurococcus</taxon>
    </lineage>
</organism>
<sequence>MALVVDASVTLKWVLAEPDSHLAQALAEGGEELLLPDFWLNEAANVCWLQTRKGVWSADQAREALDLLRAQVPPTPTGDLALYDVALEIGLAVGHSTYDTLYVAFAVTMSARGVVAADRPFVAAMRRHPDPALGAMLIPLGEWGFG</sequence>
<dbReference type="Proteomes" id="UP001243009">
    <property type="component" value="Unassembled WGS sequence"/>
</dbReference>
<evidence type="ECO:0000313" key="3">
    <source>
        <dbReference type="EMBL" id="MDO9713982.1"/>
    </source>
</evidence>
<dbReference type="SUPFAM" id="SSF88723">
    <property type="entry name" value="PIN domain-like"/>
    <property type="match status" value="1"/>
</dbReference>
<dbReference type="PANTHER" id="PTHR35901:SF1">
    <property type="entry name" value="EXONUCLEASE VAPC9"/>
    <property type="match status" value="1"/>
</dbReference>
<feature type="domain" description="PIN" evidence="2">
    <location>
        <begin position="4"/>
        <end position="121"/>
    </location>
</feature>
<dbReference type="EMBL" id="JAUTWS010000146">
    <property type="protein sequence ID" value="MDO9713982.1"/>
    <property type="molecule type" value="Genomic_DNA"/>
</dbReference>
<keyword evidence="1" id="KW-0460">Magnesium</keyword>
<dbReference type="CDD" id="cd09873">
    <property type="entry name" value="PIN_Pae0151-like"/>
    <property type="match status" value="1"/>
</dbReference>
<accession>A0ABT9ECY7</accession>
<proteinExistence type="predicted"/>
<dbReference type="Gene3D" id="3.40.50.1010">
    <property type="entry name" value="5'-nuclease"/>
    <property type="match status" value="1"/>
</dbReference>
<gene>
    <name evidence="3" type="ORF">Q7A36_37105</name>
</gene>
<comment type="caution">
    <text evidence="3">The sequence shown here is derived from an EMBL/GenBank/DDBJ whole genome shotgun (WGS) entry which is preliminary data.</text>
</comment>
<reference evidence="3 4" key="1">
    <citation type="submission" date="2023-08" db="EMBL/GenBank/DDBJ databases">
        <title>The draft genome sequence of Paracraurococcus sp. LOR1-02.</title>
        <authorList>
            <person name="Kingkaew E."/>
            <person name="Tanasupawat S."/>
        </authorList>
    </citation>
    <scope>NUCLEOTIDE SEQUENCE [LARGE SCALE GENOMIC DNA]</scope>
    <source>
        <strain evidence="3 4">LOR1-02</strain>
    </source>
</reference>
<evidence type="ECO:0000259" key="2">
    <source>
        <dbReference type="Pfam" id="PF01850"/>
    </source>
</evidence>
<dbReference type="InterPro" id="IPR051619">
    <property type="entry name" value="TypeII_TA_RNase_PINc/VapC"/>
</dbReference>
<dbReference type="InterPro" id="IPR002716">
    <property type="entry name" value="PIN_dom"/>
</dbReference>
<dbReference type="Pfam" id="PF01850">
    <property type="entry name" value="PIN"/>
    <property type="match status" value="1"/>
</dbReference>
<dbReference type="InterPro" id="IPR044153">
    <property type="entry name" value="PIN_Pae0151-like"/>
</dbReference>
<protein>
    <submittedName>
        <fullName evidence="3">Type II toxin-antitoxin system VapC family toxin</fullName>
    </submittedName>
</protein>
<name>A0ABT9ECY7_9PROT</name>
<dbReference type="PANTHER" id="PTHR35901">
    <property type="entry name" value="RIBONUCLEASE VAPC3"/>
    <property type="match status" value="1"/>
</dbReference>
<dbReference type="RefSeq" id="WP_305108828.1">
    <property type="nucleotide sequence ID" value="NZ_JAUTWS010000146.1"/>
</dbReference>
<evidence type="ECO:0000256" key="1">
    <source>
        <dbReference type="ARBA" id="ARBA00022842"/>
    </source>
</evidence>
<keyword evidence="4" id="KW-1185">Reference proteome</keyword>